<gene>
    <name evidence="2" type="ORF">METZ01_LOCUS414080</name>
</gene>
<name>A0A382WQU0_9ZZZZ</name>
<reference evidence="2" key="1">
    <citation type="submission" date="2018-05" db="EMBL/GenBank/DDBJ databases">
        <authorList>
            <person name="Lanie J.A."/>
            <person name="Ng W.-L."/>
            <person name="Kazmierczak K.M."/>
            <person name="Andrzejewski T.M."/>
            <person name="Davidsen T.M."/>
            <person name="Wayne K.J."/>
            <person name="Tettelin H."/>
            <person name="Glass J.I."/>
            <person name="Rusch D."/>
            <person name="Podicherti R."/>
            <person name="Tsui H.-C.T."/>
            <person name="Winkler M.E."/>
        </authorList>
    </citation>
    <scope>NUCLEOTIDE SEQUENCE</scope>
</reference>
<dbReference type="EMBL" id="UINC01161821">
    <property type="protein sequence ID" value="SVD61226.1"/>
    <property type="molecule type" value="Genomic_DNA"/>
</dbReference>
<organism evidence="2">
    <name type="scientific">marine metagenome</name>
    <dbReference type="NCBI Taxonomy" id="408172"/>
    <lineage>
        <taxon>unclassified sequences</taxon>
        <taxon>metagenomes</taxon>
        <taxon>ecological metagenomes</taxon>
    </lineage>
</organism>
<dbReference type="InterPro" id="IPR020459">
    <property type="entry name" value="AMP-binding"/>
</dbReference>
<dbReference type="InterPro" id="IPR052987">
    <property type="entry name" value="Chloroplast_AMP-bd_Enzymes"/>
</dbReference>
<dbReference type="SUPFAM" id="SSF56801">
    <property type="entry name" value="Acetyl-CoA synthetase-like"/>
    <property type="match status" value="1"/>
</dbReference>
<dbReference type="PANTHER" id="PTHR43813:SF1">
    <property type="entry name" value="ACYL-ACTIVATING ENZYME 16, CHLOROPLASTIC-RELATED"/>
    <property type="match status" value="1"/>
</dbReference>
<feature type="domain" description="AMP-dependent synthetase/ligase" evidence="1">
    <location>
        <begin position="20"/>
        <end position="214"/>
    </location>
</feature>
<dbReference type="PRINTS" id="PR00154">
    <property type="entry name" value="AMPBINDING"/>
</dbReference>
<dbReference type="InterPro" id="IPR042099">
    <property type="entry name" value="ANL_N_sf"/>
</dbReference>
<dbReference type="AlphaFoldDB" id="A0A382WQU0"/>
<dbReference type="InterPro" id="IPR000873">
    <property type="entry name" value="AMP-dep_synth/lig_dom"/>
</dbReference>
<feature type="non-terminal residue" evidence="2">
    <location>
        <position position="216"/>
    </location>
</feature>
<evidence type="ECO:0000259" key="1">
    <source>
        <dbReference type="Pfam" id="PF00501"/>
    </source>
</evidence>
<evidence type="ECO:0000313" key="2">
    <source>
        <dbReference type="EMBL" id="SVD61226.1"/>
    </source>
</evidence>
<dbReference type="Gene3D" id="3.40.50.12780">
    <property type="entry name" value="N-terminal domain of ligase-like"/>
    <property type="match status" value="1"/>
</dbReference>
<sequence length="216" mass="24504">MAGGALNSNRLDTFPKLLLENARMRGNRPANREKDLGIWLTWSWEQVAEEVRALACGLKQLGVEPEDKVSICGDNRPHLYWAITAVQAIGATPVPLYQDSVADEMLYIYEHAEAKFAIVEDQEQVDKLLEIKSKLPNLKHIIYEDARGMLHYEEKFLHDYATIQNDGRLYDTANPEFYMENVDRGRGQDVAIILYTSGTTGRPKGVMLSYDNLIIS</sequence>
<protein>
    <recommendedName>
        <fullName evidence="1">AMP-dependent synthetase/ligase domain-containing protein</fullName>
    </recommendedName>
</protein>
<proteinExistence type="predicted"/>
<dbReference type="Pfam" id="PF00501">
    <property type="entry name" value="AMP-binding"/>
    <property type="match status" value="1"/>
</dbReference>
<accession>A0A382WQU0</accession>
<dbReference type="PROSITE" id="PS00455">
    <property type="entry name" value="AMP_BINDING"/>
    <property type="match status" value="1"/>
</dbReference>
<dbReference type="PANTHER" id="PTHR43813">
    <property type="entry name" value="ACYL-ACTIVATING ENZYME 16, CHLOROPLASTIC-RELATED"/>
    <property type="match status" value="1"/>
</dbReference>
<dbReference type="InterPro" id="IPR020845">
    <property type="entry name" value="AMP-binding_CS"/>
</dbReference>